<reference evidence="9 11" key="1">
    <citation type="submission" date="2016-09" db="EMBL/GenBank/DDBJ databases">
        <title>Streptomyces platensis DSM40041, a candidate organism with high potential of specific P450 cytochromes.</title>
        <authorList>
            <person name="Grumaz C."/>
            <person name="Vainshtein Y."/>
            <person name="Kirstahler P."/>
            <person name="Sohn K."/>
        </authorList>
    </citation>
    <scope>NUCLEOTIDE SEQUENCE [LARGE SCALE GENOMIC DNA]</scope>
    <source>
        <strain evidence="9 11">DSM 40041</strain>
    </source>
</reference>
<dbReference type="InterPro" id="IPR006805">
    <property type="entry name" value="Anth_synth_I_N"/>
</dbReference>
<dbReference type="RefSeq" id="WP_085924159.1">
    <property type="nucleotide sequence ID" value="NZ_BAABSS010000004.1"/>
</dbReference>
<dbReference type="PROSITE" id="PS51273">
    <property type="entry name" value="GATASE_TYPE_1"/>
    <property type="match status" value="1"/>
</dbReference>
<evidence type="ECO:0000313" key="11">
    <source>
        <dbReference type="Proteomes" id="UP000194225"/>
    </source>
</evidence>
<evidence type="ECO:0000256" key="2">
    <source>
        <dbReference type="ARBA" id="ARBA00013139"/>
    </source>
</evidence>
<dbReference type="GO" id="GO:0009396">
    <property type="term" value="P:folic acid-containing compound biosynthetic process"/>
    <property type="evidence" value="ECO:0007669"/>
    <property type="project" value="InterPro"/>
</dbReference>
<feature type="domain" description="Chorismate-utilising enzyme C-terminal" evidence="7">
    <location>
        <begin position="439"/>
        <end position="693"/>
    </location>
</feature>
<sequence length="783" mass="83836">MHTLLVDNYDSYTYNLHQLIAQVTGAEPTVLRHDDPALRGPAPDLSGFDNVVVSPGPGRPDHPGDLAHAAGLLAAPRLPTLGVCLGHQGIALTAGASVSPAPRPRHGHLTRIEHTGKDLFHGLPRHFTGVRYHSLCVADPLPLQLEATAWAEDGVIMGLRHRELPLWGVQFHPESICTEYGPELLANFARLTAEHHATRPARRPVAPSPARRRTPAAPATRTDRTPGPYRLRTRRLGTAVDTEAAFTTLYADRKHAFWLDSSRTAPGLSRFSFLGDAHGPLAEVVRYRVGTGTVEVTASDGTVTHTDGDIFSYLDNELARRHLPDPGTAFDFTCGYVGYFGYELRADLGSPTRHTPAEDDAAWIFADRLLAVDHTADETHLLCLYRPEDPGGLAGAERWLDRTEAALRALPAPPRLPERPAPSAPAPGHRTEDVSARGEEQYTKDIAVCRDKLHEGESYEICLTDTLHVASTADALTAHLALRRANPAPYAAFLRLGGTEVVCSSPERFLRVRPDGTAETKPVKGTAPRGRTPDEDARLCRDLAADPKTRAENLMIVDLLRNDLGRVCEIGSVTVPRLMHVETYATVHQLVSTIHGTLNPGTTAVGALAACFPGGSMTGAPKLRTMEILDGLETEARGVYSGSLGYFGLAGGADLNIVIRTAIRTAGRWRVGAGGAIVLGSDPEEEYAEMLLKAAAPLRALLRPGPAGAPAAHDPSTPDPKWSSTMLDARLLDLLACPLCKAALAPAPSGDSLVCTATACARSYPVVDDIPVLTLPPADATTA</sequence>
<dbReference type="Pfam" id="PF00117">
    <property type="entry name" value="GATase"/>
    <property type="match status" value="1"/>
</dbReference>
<feature type="domain" description="Anthranilate synthase component I N-terminal" evidence="8">
    <location>
        <begin position="241"/>
        <end position="381"/>
    </location>
</feature>
<dbReference type="EC" id="2.6.1.85" evidence="2"/>
<organism evidence="10 12">
    <name type="scientific">Streptomyces platensis</name>
    <dbReference type="NCBI Taxonomy" id="58346"/>
    <lineage>
        <taxon>Bacteria</taxon>
        <taxon>Bacillati</taxon>
        <taxon>Actinomycetota</taxon>
        <taxon>Actinomycetes</taxon>
        <taxon>Kitasatosporales</taxon>
        <taxon>Streptomycetaceae</taxon>
        <taxon>Streptomyces</taxon>
    </lineage>
</organism>
<dbReference type="EMBL" id="CP023691">
    <property type="protein sequence ID" value="QEV50332.1"/>
    <property type="molecule type" value="Genomic_DNA"/>
</dbReference>
<feature type="domain" description="Glutamine amidotransferase" evidence="6">
    <location>
        <begin position="4"/>
        <end position="189"/>
    </location>
</feature>
<dbReference type="SUPFAM" id="SSF52317">
    <property type="entry name" value="Class I glutamine amidotransferase-like"/>
    <property type="match status" value="1"/>
</dbReference>
<gene>
    <name evidence="10" type="primary">pabB</name>
    <name evidence="9" type="synonym">pabB_1</name>
    <name evidence="9" type="ORF">BG653_02282</name>
    <name evidence="10" type="ORF">CP981_00285</name>
</gene>
<evidence type="ECO:0000259" key="6">
    <source>
        <dbReference type="Pfam" id="PF00117"/>
    </source>
</evidence>
<dbReference type="Gene3D" id="3.40.50.880">
    <property type="match status" value="1"/>
</dbReference>
<dbReference type="InterPro" id="IPR015890">
    <property type="entry name" value="Chorismate_C"/>
</dbReference>
<keyword evidence="4" id="KW-0315">Glutamine amidotransferase</keyword>
<evidence type="ECO:0000256" key="5">
    <source>
        <dbReference type="SAM" id="MobiDB-lite"/>
    </source>
</evidence>
<accession>A0AAE6NCW2</accession>
<evidence type="ECO:0000259" key="8">
    <source>
        <dbReference type="Pfam" id="PF04715"/>
    </source>
</evidence>
<keyword evidence="10" id="KW-0032">Aminotransferase</keyword>
<evidence type="ECO:0000313" key="12">
    <source>
        <dbReference type="Proteomes" id="UP000325458"/>
    </source>
</evidence>
<dbReference type="Pfam" id="PF00425">
    <property type="entry name" value="Chorismate_bind"/>
    <property type="match status" value="1"/>
</dbReference>
<dbReference type="GO" id="GO:0005737">
    <property type="term" value="C:cytoplasm"/>
    <property type="evidence" value="ECO:0007669"/>
    <property type="project" value="TreeGrafter"/>
</dbReference>
<dbReference type="GO" id="GO:0046820">
    <property type="term" value="F:4-amino-4-deoxychorismate synthase activity"/>
    <property type="evidence" value="ECO:0007669"/>
    <property type="project" value="UniProtKB-EC"/>
</dbReference>
<dbReference type="GO" id="GO:0008153">
    <property type="term" value="P:4-aminobenzoate biosynthetic process"/>
    <property type="evidence" value="ECO:0007669"/>
    <property type="project" value="TreeGrafter"/>
</dbReference>
<dbReference type="EMBL" id="MIGA01000011">
    <property type="protein sequence ID" value="OSY46314.1"/>
    <property type="molecule type" value="Genomic_DNA"/>
</dbReference>
<dbReference type="Gene3D" id="3.60.120.10">
    <property type="entry name" value="Anthranilate synthase"/>
    <property type="match status" value="1"/>
</dbReference>
<dbReference type="Proteomes" id="UP000325458">
    <property type="component" value="Chromosome"/>
</dbReference>
<dbReference type="PRINTS" id="PR00097">
    <property type="entry name" value="ANTSNTHASEII"/>
</dbReference>
<keyword evidence="3 10" id="KW-0808">Transferase</keyword>
<feature type="compositionally biased region" description="Basic and acidic residues" evidence="5">
    <location>
        <begin position="429"/>
        <end position="438"/>
    </location>
</feature>
<dbReference type="GeneID" id="90921785"/>
<evidence type="ECO:0000313" key="9">
    <source>
        <dbReference type="EMBL" id="OSY46314.1"/>
    </source>
</evidence>
<feature type="region of interest" description="Disordered" evidence="5">
    <location>
        <begin position="515"/>
        <end position="534"/>
    </location>
</feature>
<dbReference type="InterPro" id="IPR005651">
    <property type="entry name" value="Trm112-like"/>
</dbReference>
<dbReference type="PRINTS" id="PR00096">
    <property type="entry name" value="GATASE"/>
</dbReference>
<name>A0AAE6NCW2_STRPT</name>
<dbReference type="PANTHER" id="PTHR11236:SF18">
    <property type="entry name" value="AMINODEOXYCHORISMATE SYNTHASE"/>
    <property type="match status" value="1"/>
</dbReference>
<keyword evidence="11" id="KW-1185">Reference proteome</keyword>
<dbReference type="SUPFAM" id="SSF158997">
    <property type="entry name" value="Trm112p-like"/>
    <property type="match status" value="1"/>
</dbReference>
<evidence type="ECO:0000259" key="7">
    <source>
        <dbReference type="Pfam" id="PF00425"/>
    </source>
</evidence>
<evidence type="ECO:0000256" key="4">
    <source>
        <dbReference type="ARBA" id="ARBA00022962"/>
    </source>
</evidence>
<evidence type="ECO:0000313" key="10">
    <source>
        <dbReference type="EMBL" id="QEV50332.1"/>
    </source>
</evidence>
<proteinExistence type="inferred from homology"/>
<dbReference type="PRINTS" id="PR00099">
    <property type="entry name" value="CPSGATASE"/>
</dbReference>
<dbReference type="KEGG" id="spla:CP981_00285"/>
<dbReference type="InterPro" id="IPR029062">
    <property type="entry name" value="Class_I_gatase-like"/>
</dbReference>
<dbReference type="InterPro" id="IPR006221">
    <property type="entry name" value="TrpG/PapA_dom"/>
</dbReference>
<dbReference type="AlphaFoldDB" id="A0AAE6NCW2"/>
<dbReference type="Proteomes" id="UP000194225">
    <property type="component" value="Unassembled WGS sequence"/>
</dbReference>
<dbReference type="InterPro" id="IPR005802">
    <property type="entry name" value="ADC_synth_comp_1"/>
</dbReference>
<dbReference type="Pfam" id="PF03966">
    <property type="entry name" value="Trm112p"/>
    <property type="match status" value="1"/>
</dbReference>
<dbReference type="InterPro" id="IPR005801">
    <property type="entry name" value="ADC_synthase"/>
</dbReference>
<dbReference type="CDD" id="cd01743">
    <property type="entry name" value="GATase1_Anthranilate_Synthase"/>
    <property type="match status" value="1"/>
</dbReference>
<dbReference type="InterPro" id="IPR017926">
    <property type="entry name" value="GATASE"/>
</dbReference>
<feature type="compositionally biased region" description="Low complexity" evidence="5">
    <location>
        <begin position="203"/>
        <end position="220"/>
    </location>
</feature>
<dbReference type="PANTHER" id="PTHR11236">
    <property type="entry name" value="AMINOBENZOATE/ANTHRANILATE SYNTHASE"/>
    <property type="match status" value="1"/>
</dbReference>
<feature type="region of interest" description="Disordered" evidence="5">
    <location>
        <begin position="196"/>
        <end position="230"/>
    </location>
</feature>
<dbReference type="NCBIfam" id="TIGR00566">
    <property type="entry name" value="trpG_papA"/>
    <property type="match status" value="1"/>
</dbReference>
<dbReference type="SUPFAM" id="SSF56322">
    <property type="entry name" value="ADC synthase"/>
    <property type="match status" value="1"/>
</dbReference>
<dbReference type="NCBIfam" id="TIGR00553">
    <property type="entry name" value="pabB"/>
    <property type="match status" value="1"/>
</dbReference>
<feature type="compositionally biased region" description="Pro residues" evidence="5">
    <location>
        <begin position="411"/>
        <end position="425"/>
    </location>
</feature>
<comment type="similarity">
    <text evidence="1">In the C-terminal section; belongs to the anthranilate synthase component I family.</text>
</comment>
<reference evidence="10 12" key="2">
    <citation type="submission" date="2017-09" db="EMBL/GenBank/DDBJ databases">
        <authorList>
            <person name="Lee N."/>
            <person name="Cho B.-K."/>
        </authorList>
    </citation>
    <scope>NUCLEOTIDE SEQUENCE [LARGE SCALE GENOMIC DNA]</scope>
    <source>
        <strain evidence="10 12">ATCC 23948</strain>
    </source>
</reference>
<dbReference type="GO" id="GO:0000162">
    <property type="term" value="P:L-tryptophan biosynthetic process"/>
    <property type="evidence" value="ECO:0007669"/>
    <property type="project" value="TreeGrafter"/>
</dbReference>
<evidence type="ECO:0000256" key="1">
    <source>
        <dbReference type="ARBA" id="ARBA00005970"/>
    </source>
</evidence>
<evidence type="ECO:0000256" key="3">
    <source>
        <dbReference type="ARBA" id="ARBA00022679"/>
    </source>
</evidence>
<dbReference type="Gene3D" id="2.20.25.10">
    <property type="match status" value="1"/>
</dbReference>
<dbReference type="Pfam" id="PF04715">
    <property type="entry name" value="Anth_synt_I_N"/>
    <property type="match status" value="1"/>
</dbReference>
<feature type="region of interest" description="Disordered" evidence="5">
    <location>
        <begin position="410"/>
        <end position="438"/>
    </location>
</feature>
<dbReference type="InterPro" id="IPR019999">
    <property type="entry name" value="Anth_synth_I-like"/>
</dbReference>
<protein>
    <recommendedName>
        <fullName evidence="2">aminodeoxychorismate synthase</fullName>
        <ecNumber evidence="2">2.6.1.85</ecNumber>
    </recommendedName>
</protein>